<dbReference type="Pfam" id="PF03992">
    <property type="entry name" value="ABM"/>
    <property type="match status" value="1"/>
</dbReference>
<protein>
    <submittedName>
        <fullName evidence="2">Antibiotic biosynthesis monooxygenase</fullName>
    </submittedName>
</protein>
<accession>A0A9X3RF15</accession>
<reference evidence="2" key="1">
    <citation type="submission" date="2022-05" db="EMBL/GenBank/DDBJ databases">
        <authorList>
            <person name="Colautti A."/>
            <person name="Iacumin L."/>
        </authorList>
    </citation>
    <scope>NUCLEOTIDE SEQUENCE</scope>
    <source>
        <strain evidence="2">SK 55</strain>
    </source>
</reference>
<gene>
    <name evidence="2" type="ORF">M9R32_14760</name>
</gene>
<keyword evidence="2" id="KW-0503">Monooxygenase</keyword>
<name>A0A9X3RF15_9BACL</name>
<feature type="domain" description="ABM" evidence="1">
    <location>
        <begin position="66"/>
        <end position="154"/>
    </location>
</feature>
<dbReference type="InterPro" id="IPR007138">
    <property type="entry name" value="ABM_dom"/>
</dbReference>
<dbReference type="GO" id="GO:0004497">
    <property type="term" value="F:monooxygenase activity"/>
    <property type="evidence" value="ECO:0007669"/>
    <property type="project" value="UniProtKB-KW"/>
</dbReference>
<comment type="caution">
    <text evidence="2">The sequence shown here is derived from an EMBL/GenBank/DDBJ whole genome shotgun (WGS) entry which is preliminary data.</text>
</comment>
<organism evidence="2 3">
    <name type="scientific">Paenisporosarcina quisquiliarum</name>
    <dbReference type="NCBI Taxonomy" id="365346"/>
    <lineage>
        <taxon>Bacteria</taxon>
        <taxon>Bacillati</taxon>
        <taxon>Bacillota</taxon>
        <taxon>Bacilli</taxon>
        <taxon>Bacillales</taxon>
        <taxon>Caryophanaceae</taxon>
        <taxon>Paenisporosarcina</taxon>
    </lineage>
</organism>
<dbReference type="PROSITE" id="PS51725">
    <property type="entry name" value="ABM"/>
    <property type="match status" value="1"/>
</dbReference>
<dbReference type="PANTHER" id="PTHR34474">
    <property type="entry name" value="SIGNAL TRANSDUCTION PROTEIN TRAP"/>
    <property type="match status" value="1"/>
</dbReference>
<evidence type="ECO:0000259" key="1">
    <source>
        <dbReference type="PROSITE" id="PS51725"/>
    </source>
</evidence>
<evidence type="ECO:0000313" key="3">
    <source>
        <dbReference type="Proteomes" id="UP001152173"/>
    </source>
</evidence>
<dbReference type="AlphaFoldDB" id="A0A9X3RF15"/>
<dbReference type="EMBL" id="JAMKBJ010000017">
    <property type="protein sequence ID" value="MCZ8538454.1"/>
    <property type="molecule type" value="Genomic_DNA"/>
</dbReference>
<dbReference type="RefSeq" id="WP_269927521.1">
    <property type="nucleotide sequence ID" value="NZ_JAMKBJ010000017.1"/>
</dbReference>
<dbReference type="Gene3D" id="3.30.70.100">
    <property type="match status" value="1"/>
</dbReference>
<dbReference type="InterPro" id="IPR050404">
    <property type="entry name" value="Heme-degrading_MO"/>
</dbReference>
<proteinExistence type="predicted"/>
<keyword evidence="2" id="KW-0560">Oxidoreductase</keyword>
<dbReference type="InterPro" id="IPR011008">
    <property type="entry name" value="Dimeric_a/b-barrel"/>
</dbReference>
<sequence>MNIYLTSGTPEFMDSLKEKHAGENMIVLHGEGNAVLLHETSGKTVFQTPRKYEVIDSSGELSEQGYFVFNNIPVTDEGRPIFEHRFTNRPRAIEDEPGFIAIRVMRPLDSDTYIILTEWTGAGSFEAWQNSQAYSKAHEKRGTEEGIDKRPNIFSSSSYVTTYKAIKKADEAL</sequence>
<dbReference type="PANTHER" id="PTHR34474:SF2">
    <property type="entry name" value="SIGNAL TRANSDUCTION PROTEIN TRAP"/>
    <property type="match status" value="1"/>
</dbReference>
<evidence type="ECO:0000313" key="2">
    <source>
        <dbReference type="EMBL" id="MCZ8538454.1"/>
    </source>
</evidence>
<dbReference type="Proteomes" id="UP001152173">
    <property type="component" value="Unassembled WGS sequence"/>
</dbReference>
<dbReference type="SUPFAM" id="SSF54909">
    <property type="entry name" value="Dimeric alpha+beta barrel"/>
    <property type="match status" value="1"/>
</dbReference>
<keyword evidence="3" id="KW-1185">Reference proteome</keyword>